<gene>
    <name evidence="4" type="ORF">FB564_2701</name>
    <name evidence="3" type="ORF">Sar04_38650</name>
</gene>
<dbReference type="Pfam" id="PF00975">
    <property type="entry name" value="Thioesterase"/>
    <property type="match status" value="1"/>
</dbReference>
<dbReference type="InterPro" id="IPR001031">
    <property type="entry name" value="Thioesterase"/>
</dbReference>
<dbReference type="PANTHER" id="PTHR11487:SF0">
    <property type="entry name" value="S-ACYL FATTY ACID SYNTHASE THIOESTERASE, MEDIUM CHAIN"/>
    <property type="match status" value="1"/>
</dbReference>
<dbReference type="Proteomes" id="UP000677457">
    <property type="component" value="Unassembled WGS sequence"/>
</dbReference>
<evidence type="ECO:0000259" key="2">
    <source>
        <dbReference type="Pfam" id="PF00975"/>
    </source>
</evidence>
<dbReference type="GeneID" id="93771941"/>
<dbReference type="EMBL" id="VFOL01000001">
    <property type="protein sequence ID" value="TQL37538.1"/>
    <property type="molecule type" value="Genomic_DNA"/>
</dbReference>
<dbReference type="EMBL" id="BOQM01000031">
    <property type="protein sequence ID" value="GIM87129.1"/>
    <property type="molecule type" value="Genomic_DNA"/>
</dbReference>
<organism evidence="4 5">
    <name type="scientific">Salinispora arenicola</name>
    <dbReference type="NCBI Taxonomy" id="168697"/>
    <lineage>
        <taxon>Bacteria</taxon>
        <taxon>Bacillati</taxon>
        <taxon>Actinomycetota</taxon>
        <taxon>Actinomycetes</taxon>
        <taxon>Micromonosporales</taxon>
        <taxon>Micromonosporaceae</taxon>
        <taxon>Salinispora</taxon>
    </lineage>
</organism>
<dbReference type="GO" id="GO:0008610">
    <property type="term" value="P:lipid biosynthetic process"/>
    <property type="evidence" value="ECO:0007669"/>
    <property type="project" value="TreeGrafter"/>
</dbReference>
<dbReference type="AlphaFoldDB" id="A0A542XNU8"/>
<name>A0A542XNU8_SALAC</name>
<proteinExistence type="inferred from homology"/>
<feature type="domain" description="Thioesterase" evidence="2">
    <location>
        <begin position="11"/>
        <end position="230"/>
    </location>
</feature>
<reference evidence="3 6" key="2">
    <citation type="submission" date="2021-03" db="EMBL/GenBank/DDBJ databases">
        <title>Whole genome shotgun sequence of Salinispora arenicola NBRC 105043.</title>
        <authorList>
            <person name="Komaki H."/>
            <person name="Tamura T."/>
        </authorList>
    </citation>
    <scope>NUCLEOTIDE SEQUENCE [LARGE SCALE GENOMIC DNA]</scope>
    <source>
        <strain evidence="3 6">NBRC 105043</strain>
    </source>
</reference>
<evidence type="ECO:0000313" key="6">
    <source>
        <dbReference type="Proteomes" id="UP000677457"/>
    </source>
</evidence>
<dbReference type="InterPro" id="IPR012223">
    <property type="entry name" value="TEII"/>
</dbReference>
<dbReference type="InterPro" id="IPR029058">
    <property type="entry name" value="AB_hydrolase_fold"/>
</dbReference>
<sequence length="253" mass="27253">MRCAADHERTTLYCLPYAGGSARVYAGWARELPDWIEVRPLELPGRGLRFDEPPHTAMEPLVAELRDTVCAAPPLPFAVFGHSLGGMLGYELVRRLQEHDRPAERLFVAGAGAPHLPRRKPAHHLDVAGFRAHLAELGGTPPEILANDELMDLLLPVLRADFTLADTYQGLPGPDLACPLVAAAGERDPDAPPADVAAWRRYAPRGFAFHVLPGDHFFLDSARAELLGLIVAALCPGCATAAPASTNRKVATS</sequence>
<evidence type="ECO:0000313" key="4">
    <source>
        <dbReference type="EMBL" id="TQL37538.1"/>
    </source>
</evidence>
<dbReference type="Proteomes" id="UP000315983">
    <property type="component" value="Unassembled WGS sequence"/>
</dbReference>
<evidence type="ECO:0000313" key="5">
    <source>
        <dbReference type="Proteomes" id="UP000315983"/>
    </source>
</evidence>
<evidence type="ECO:0000256" key="1">
    <source>
        <dbReference type="ARBA" id="ARBA00007169"/>
    </source>
</evidence>
<comment type="caution">
    <text evidence="4">The sequence shown here is derived from an EMBL/GenBank/DDBJ whole genome shotgun (WGS) entry which is preliminary data.</text>
</comment>
<accession>A0A542XNU8</accession>
<dbReference type="Gene3D" id="3.40.50.1820">
    <property type="entry name" value="alpha/beta hydrolase"/>
    <property type="match status" value="1"/>
</dbReference>
<dbReference type="PANTHER" id="PTHR11487">
    <property type="entry name" value="THIOESTERASE"/>
    <property type="match status" value="1"/>
</dbReference>
<protein>
    <submittedName>
        <fullName evidence="3 4">Thioesterase</fullName>
    </submittedName>
</protein>
<reference evidence="4 5" key="1">
    <citation type="submission" date="2019-06" db="EMBL/GenBank/DDBJ databases">
        <title>Sequencing the genomes of 1000 actinobacteria strains.</title>
        <authorList>
            <person name="Klenk H.-P."/>
        </authorList>
    </citation>
    <scope>NUCLEOTIDE SEQUENCE [LARGE SCALE GENOMIC DNA]</scope>
    <source>
        <strain evidence="4 5">DSM 44819</strain>
    </source>
</reference>
<dbReference type="RefSeq" id="WP_018582805.1">
    <property type="nucleotide sequence ID" value="NZ_BOQM01000031.1"/>
</dbReference>
<keyword evidence="6" id="KW-1185">Reference proteome</keyword>
<comment type="similarity">
    <text evidence="1">Belongs to the thioesterase family.</text>
</comment>
<evidence type="ECO:0000313" key="3">
    <source>
        <dbReference type="EMBL" id="GIM87129.1"/>
    </source>
</evidence>
<dbReference type="SUPFAM" id="SSF53474">
    <property type="entry name" value="alpha/beta-Hydrolases"/>
    <property type="match status" value="1"/>
</dbReference>